<sequence>MDHPNGTRRLALAKKKKKSKKNKYGKRGLPVGNPQAGTGGLFAGLGRMLPAGRTEQFLLGAAIGAAAAYVLSDEELRGKLIRSGVKLYSGLVGGLEEVKEQVADIQAELQAEQSGAA</sequence>
<evidence type="ECO:0008006" key="4">
    <source>
        <dbReference type="Google" id="ProtNLM"/>
    </source>
</evidence>
<name>H8FTS9_MAGML</name>
<proteinExistence type="predicted"/>
<evidence type="ECO:0000313" key="2">
    <source>
        <dbReference type="EMBL" id="CCG41786.1"/>
    </source>
</evidence>
<dbReference type="eggNOG" id="ENOG5032YS8">
    <property type="taxonomic scope" value="Bacteria"/>
</dbReference>
<comment type="caution">
    <text evidence="2">The sequence shown here is derived from an EMBL/GenBank/DDBJ whole genome shotgun (WGS) entry which is preliminary data.</text>
</comment>
<protein>
    <recommendedName>
        <fullName evidence="4">YtxH domain-containing protein</fullName>
    </recommendedName>
</protein>
<evidence type="ECO:0000256" key="1">
    <source>
        <dbReference type="SAM" id="MobiDB-lite"/>
    </source>
</evidence>
<dbReference type="EMBL" id="CAHP01000022">
    <property type="protein sequence ID" value="CCG41786.1"/>
    <property type="molecule type" value="Genomic_DNA"/>
</dbReference>
<keyword evidence="3" id="KW-1185">Reference proteome</keyword>
<feature type="compositionally biased region" description="Basic residues" evidence="1">
    <location>
        <begin position="11"/>
        <end position="26"/>
    </location>
</feature>
<evidence type="ECO:0000313" key="3">
    <source>
        <dbReference type="Proteomes" id="UP000004169"/>
    </source>
</evidence>
<organism evidence="2 3">
    <name type="scientific">Magnetospirillum molischianum DSM 120</name>
    <dbReference type="NCBI Taxonomy" id="1150626"/>
    <lineage>
        <taxon>Bacteria</taxon>
        <taxon>Pseudomonadati</taxon>
        <taxon>Pseudomonadota</taxon>
        <taxon>Alphaproteobacteria</taxon>
        <taxon>Rhodospirillales</taxon>
        <taxon>Rhodospirillaceae</taxon>
        <taxon>Magnetospirillum</taxon>
    </lineage>
</organism>
<dbReference type="STRING" id="1150626.PHAMO_290074"/>
<gene>
    <name evidence="2" type="ORF">PHAMO_290074</name>
</gene>
<dbReference type="AlphaFoldDB" id="H8FTS9"/>
<accession>H8FTS9</accession>
<feature type="region of interest" description="Disordered" evidence="1">
    <location>
        <begin position="1"/>
        <end position="32"/>
    </location>
</feature>
<reference evidence="2 3" key="1">
    <citation type="journal article" date="2012" name="J. Bacteriol.">
        <title>Draft Genome Sequence of the Purple Photosynthetic Bacterium Phaeospirillum molischianum DSM120, a Particularly Versatile Bacterium.</title>
        <authorList>
            <person name="Duquesne K."/>
            <person name="Prima V."/>
            <person name="Ji B."/>
            <person name="Rouy Z."/>
            <person name="Medigue C."/>
            <person name="Talla E."/>
            <person name="Sturgis J.N."/>
        </authorList>
    </citation>
    <scope>NUCLEOTIDE SEQUENCE [LARGE SCALE GENOMIC DNA]</scope>
    <source>
        <strain evidence="3">DSM120</strain>
    </source>
</reference>
<dbReference type="Proteomes" id="UP000004169">
    <property type="component" value="Unassembled WGS sequence"/>
</dbReference>